<evidence type="ECO:0000313" key="2">
    <source>
        <dbReference type="EMBL" id="NER10395.1"/>
    </source>
</evidence>
<keyword evidence="1" id="KW-0472">Membrane</keyword>
<evidence type="ECO:0000313" key="3">
    <source>
        <dbReference type="Proteomes" id="UP000468443"/>
    </source>
</evidence>
<dbReference type="RefSeq" id="WP_163692404.1">
    <property type="nucleotide sequence ID" value="NZ_FXTW01000001.1"/>
</dbReference>
<proteinExistence type="predicted"/>
<feature type="transmembrane region" description="Helical" evidence="1">
    <location>
        <begin position="12"/>
        <end position="31"/>
    </location>
</feature>
<keyword evidence="3" id="KW-1185">Reference proteome</keyword>
<protein>
    <submittedName>
        <fullName evidence="2">Uncharacterized protein</fullName>
    </submittedName>
</protein>
<organism evidence="2 3">
    <name type="scientific">Muriicola jejuensis</name>
    <dbReference type="NCBI Taxonomy" id="504488"/>
    <lineage>
        <taxon>Bacteria</taxon>
        <taxon>Pseudomonadati</taxon>
        <taxon>Bacteroidota</taxon>
        <taxon>Flavobacteriia</taxon>
        <taxon>Flavobacteriales</taxon>
        <taxon>Flavobacteriaceae</taxon>
        <taxon>Muriicola</taxon>
    </lineage>
</organism>
<dbReference type="EMBL" id="JAABOP010000001">
    <property type="protein sequence ID" value="NER10395.1"/>
    <property type="molecule type" value="Genomic_DNA"/>
</dbReference>
<feature type="transmembrane region" description="Helical" evidence="1">
    <location>
        <begin position="43"/>
        <end position="66"/>
    </location>
</feature>
<name>A0A6P0UAZ8_9FLAO</name>
<accession>A0A6P0UAZ8</accession>
<dbReference type="AlphaFoldDB" id="A0A6P0UAZ8"/>
<keyword evidence="1" id="KW-1133">Transmembrane helix</keyword>
<keyword evidence="1" id="KW-0812">Transmembrane</keyword>
<evidence type="ECO:0000256" key="1">
    <source>
        <dbReference type="SAM" id="Phobius"/>
    </source>
</evidence>
<comment type="caution">
    <text evidence="2">The sequence shown here is derived from an EMBL/GenBank/DDBJ whole genome shotgun (WGS) entry which is preliminary data.</text>
</comment>
<gene>
    <name evidence="2" type="ORF">GWK09_07690</name>
</gene>
<sequence length="153" mass="17836">MRYASTQYNYLALLLTLSAGIFFIRVYLSALAEPPSYNSGPNFLITSLMVITVGFLFSFVSLRILIDEHFLQIRMMFGLFRKKLVLGEISSVQIVRNPWYYGHGIRKWFWPRMWIYSVRGSHAIEISLKNGKKYRIGTNEPEMVKRSILQSTL</sequence>
<dbReference type="Proteomes" id="UP000468443">
    <property type="component" value="Unassembled WGS sequence"/>
</dbReference>
<reference evidence="2 3" key="1">
    <citation type="submission" date="2020-01" db="EMBL/GenBank/DDBJ databases">
        <title>Muriicola jejuensis KCTC 22299.</title>
        <authorList>
            <person name="Wang G."/>
        </authorList>
    </citation>
    <scope>NUCLEOTIDE SEQUENCE [LARGE SCALE GENOMIC DNA]</scope>
    <source>
        <strain evidence="2 3">KCTC 22299</strain>
    </source>
</reference>